<organism evidence="1 2">
    <name type="scientific">Pseudolycoriella hygida</name>
    <dbReference type="NCBI Taxonomy" id="35572"/>
    <lineage>
        <taxon>Eukaryota</taxon>
        <taxon>Metazoa</taxon>
        <taxon>Ecdysozoa</taxon>
        <taxon>Arthropoda</taxon>
        <taxon>Hexapoda</taxon>
        <taxon>Insecta</taxon>
        <taxon>Pterygota</taxon>
        <taxon>Neoptera</taxon>
        <taxon>Endopterygota</taxon>
        <taxon>Diptera</taxon>
        <taxon>Nematocera</taxon>
        <taxon>Sciaroidea</taxon>
        <taxon>Sciaridae</taxon>
        <taxon>Pseudolycoriella</taxon>
    </lineage>
</organism>
<dbReference type="Proteomes" id="UP001151699">
    <property type="component" value="Chromosome A"/>
</dbReference>
<comment type="caution">
    <text evidence="1">The sequence shown here is derived from an EMBL/GenBank/DDBJ whole genome shotgun (WGS) entry which is preliminary data.</text>
</comment>
<proteinExistence type="predicted"/>
<gene>
    <name evidence="1" type="ORF">Bhyg_03562</name>
</gene>
<evidence type="ECO:0000313" key="1">
    <source>
        <dbReference type="EMBL" id="KAJ6648334.1"/>
    </source>
</evidence>
<sequence length="58" mass="6640">MNYTMITQASFMNCVMPLALTNYRDTIPMRENIPAREEVSANSLPQDKVLVWFIDDSG</sequence>
<reference evidence="1" key="1">
    <citation type="submission" date="2022-07" db="EMBL/GenBank/DDBJ databases">
        <authorList>
            <person name="Trinca V."/>
            <person name="Uliana J.V.C."/>
            <person name="Torres T.T."/>
            <person name="Ward R.J."/>
            <person name="Monesi N."/>
        </authorList>
    </citation>
    <scope>NUCLEOTIDE SEQUENCE</scope>
    <source>
        <strain evidence="1">HSMRA1968</strain>
        <tissue evidence="1">Whole embryos</tissue>
    </source>
</reference>
<dbReference type="EMBL" id="WJQU01000001">
    <property type="protein sequence ID" value="KAJ6648334.1"/>
    <property type="molecule type" value="Genomic_DNA"/>
</dbReference>
<accession>A0A9Q0NF68</accession>
<dbReference type="AlphaFoldDB" id="A0A9Q0NF68"/>
<keyword evidence="2" id="KW-1185">Reference proteome</keyword>
<name>A0A9Q0NF68_9DIPT</name>
<protein>
    <submittedName>
        <fullName evidence="1">Uncharacterized protein</fullName>
    </submittedName>
</protein>
<evidence type="ECO:0000313" key="2">
    <source>
        <dbReference type="Proteomes" id="UP001151699"/>
    </source>
</evidence>